<evidence type="ECO:0000256" key="3">
    <source>
        <dbReference type="ARBA" id="ARBA00047594"/>
    </source>
</evidence>
<feature type="transmembrane region" description="Helical" evidence="4">
    <location>
        <begin position="206"/>
        <end position="224"/>
    </location>
</feature>
<dbReference type="SUPFAM" id="SSF48317">
    <property type="entry name" value="Acid phosphatase/Vanadium-dependent haloperoxidase"/>
    <property type="match status" value="1"/>
</dbReference>
<feature type="transmembrane region" description="Helical" evidence="4">
    <location>
        <begin position="20"/>
        <end position="43"/>
    </location>
</feature>
<dbReference type="EC" id="3.6.1.27" evidence="1"/>
<name>A0A2Z6E6M8_9GAMM</name>
<feature type="transmembrane region" description="Helical" evidence="4">
    <location>
        <begin position="259"/>
        <end position="280"/>
    </location>
</feature>
<dbReference type="Pfam" id="PF01569">
    <property type="entry name" value="PAP2"/>
    <property type="match status" value="1"/>
</dbReference>
<reference evidence="7" key="1">
    <citation type="submission" date="2018-04" db="EMBL/GenBank/DDBJ databases">
        <authorList>
            <person name="Watanabe M."/>
            <person name="Kojima H."/>
        </authorList>
    </citation>
    <scope>NUCLEOTIDE SEQUENCE [LARGE SCALE GENOMIC DNA]</scope>
    <source>
        <strain evidence="7">Dysh456</strain>
    </source>
</reference>
<comment type="catalytic activity">
    <reaction evidence="3">
        <text>di-trans,octa-cis-undecaprenyl diphosphate + H2O = di-trans,octa-cis-undecaprenyl phosphate + phosphate + H(+)</text>
        <dbReference type="Rhea" id="RHEA:28094"/>
        <dbReference type="ChEBI" id="CHEBI:15377"/>
        <dbReference type="ChEBI" id="CHEBI:15378"/>
        <dbReference type="ChEBI" id="CHEBI:43474"/>
        <dbReference type="ChEBI" id="CHEBI:58405"/>
        <dbReference type="ChEBI" id="CHEBI:60392"/>
        <dbReference type="EC" id="3.6.1.27"/>
    </reaction>
</comment>
<dbReference type="InterPro" id="IPR036938">
    <property type="entry name" value="PAP2/HPO_sf"/>
</dbReference>
<reference evidence="7" key="2">
    <citation type="submission" date="2018-06" db="EMBL/GenBank/DDBJ databases">
        <title>Genome sequence of Rhodanobacteraceae bacterium strain Dysh456.</title>
        <authorList>
            <person name="Fukui M."/>
        </authorList>
    </citation>
    <scope>NUCLEOTIDE SEQUENCE [LARGE SCALE GENOMIC DNA]</scope>
    <source>
        <strain evidence="7">Dysh456</strain>
    </source>
</reference>
<dbReference type="RefSeq" id="WP_126539109.1">
    <property type="nucleotide sequence ID" value="NZ_AP018560.1"/>
</dbReference>
<protein>
    <recommendedName>
        <fullName evidence="1">undecaprenyl-diphosphate phosphatase</fullName>
        <ecNumber evidence="1">3.6.1.27</ecNumber>
    </recommendedName>
    <alternativeName>
        <fullName evidence="2">Undecaprenyl pyrophosphate phosphatase</fullName>
    </alternativeName>
</protein>
<feature type="transmembrane region" description="Helical" evidence="4">
    <location>
        <begin position="292"/>
        <end position="310"/>
    </location>
</feature>
<dbReference type="OrthoDB" id="9780918at2"/>
<feature type="transmembrane region" description="Helical" evidence="4">
    <location>
        <begin position="50"/>
        <end position="67"/>
    </location>
</feature>
<evidence type="ECO:0000256" key="4">
    <source>
        <dbReference type="SAM" id="Phobius"/>
    </source>
</evidence>
<evidence type="ECO:0000256" key="2">
    <source>
        <dbReference type="ARBA" id="ARBA00032707"/>
    </source>
</evidence>
<feature type="transmembrane region" description="Helical" evidence="4">
    <location>
        <begin position="174"/>
        <end position="194"/>
    </location>
</feature>
<dbReference type="Gene3D" id="1.20.144.10">
    <property type="entry name" value="Phosphatidic acid phosphatase type 2/haloperoxidase"/>
    <property type="match status" value="1"/>
</dbReference>
<feature type="transmembrane region" description="Helical" evidence="4">
    <location>
        <begin position="151"/>
        <end position="168"/>
    </location>
</feature>
<dbReference type="KEGG" id="rbd:ALSL_2199"/>
<accession>A0A2Z6E6M8</accession>
<organism evidence="6 7">
    <name type="scientific">Aerosticca soli</name>
    <dbReference type="NCBI Taxonomy" id="2010829"/>
    <lineage>
        <taxon>Bacteria</taxon>
        <taxon>Pseudomonadati</taxon>
        <taxon>Pseudomonadota</taxon>
        <taxon>Gammaproteobacteria</taxon>
        <taxon>Lysobacterales</taxon>
        <taxon>Rhodanobacteraceae</taxon>
        <taxon>Aerosticca</taxon>
    </lineage>
</organism>
<keyword evidence="4" id="KW-0472">Membrane</keyword>
<dbReference type="AlphaFoldDB" id="A0A2Z6E6M8"/>
<keyword evidence="4" id="KW-1133">Transmembrane helix</keyword>
<dbReference type="SMART" id="SM00014">
    <property type="entry name" value="acidPPc"/>
    <property type="match status" value="1"/>
</dbReference>
<keyword evidence="4" id="KW-0812">Transmembrane</keyword>
<evidence type="ECO:0000256" key="1">
    <source>
        <dbReference type="ARBA" id="ARBA00012374"/>
    </source>
</evidence>
<sequence>MFEIEPILWLQAHGNAALTWLMHAVSAFGQAEAYAALLLVLMFGVRLRPALGLLFVLGLAGCLVGAAKTTFALPRPPDVDVRVRIRHVDEGHALAEHGGARSFWALPEPRAIALKRQLAPGDYGFVSTHVATAAASVFGVIALFAVRAWRWRLALAAWPLLMALSRLYLGRHFLADVCGGYFVGMIAGLAGAWLYTRAATGRRLRLGLLGGALLLAAAALAGPYVAVASAGALLGALLALPVLDRLAPATEGGGLARRLARILVAGATVAVGGFILHGLLRVAHAQTPAMLLLAWALGLPAVLALALLMLRRLGLYRPA</sequence>
<dbReference type="PANTHER" id="PTHR14969:SF13">
    <property type="entry name" value="AT30094P"/>
    <property type="match status" value="1"/>
</dbReference>
<feature type="domain" description="Phosphatidic acid phosphatase type 2/haloperoxidase" evidence="5">
    <location>
        <begin position="50"/>
        <end position="192"/>
    </location>
</feature>
<evidence type="ECO:0000313" key="6">
    <source>
        <dbReference type="EMBL" id="BBD80825.1"/>
    </source>
</evidence>
<gene>
    <name evidence="6" type="ORF">ALSL_2199</name>
</gene>
<dbReference type="Proteomes" id="UP000270530">
    <property type="component" value="Chromosome"/>
</dbReference>
<dbReference type="InterPro" id="IPR000326">
    <property type="entry name" value="PAP2/HPO"/>
</dbReference>
<dbReference type="PANTHER" id="PTHR14969">
    <property type="entry name" value="SPHINGOSINE-1-PHOSPHATE PHOSPHOHYDROLASE"/>
    <property type="match status" value="1"/>
</dbReference>
<evidence type="ECO:0000313" key="7">
    <source>
        <dbReference type="Proteomes" id="UP000270530"/>
    </source>
</evidence>
<feature type="transmembrane region" description="Helical" evidence="4">
    <location>
        <begin position="123"/>
        <end position="144"/>
    </location>
</feature>
<dbReference type="GO" id="GO:0050380">
    <property type="term" value="F:undecaprenyl-diphosphatase activity"/>
    <property type="evidence" value="ECO:0007669"/>
    <property type="project" value="UniProtKB-EC"/>
</dbReference>
<evidence type="ECO:0000259" key="5">
    <source>
        <dbReference type="SMART" id="SM00014"/>
    </source>
</evidence>
<keyword evidence="7" id="KW-1185">Reference proteome</keyword>
<proteinExistence type="predicted"/>
<dbReference type="EMBL" id="AP018560">
    <property type="protein sequence ID" value="BBD80825.1"/>
    <property type="molecule type" value="Genomic_DNA"/>
</dbReference>